<keyword evidence="3" id="KW-1185">Reference proteome</keyword>
<reference evidence="2 3" key="1">
    <citation type="submission" date="2016-04" db="EMBL/GenBank/DDBJ databases">
        <title>A degradative enzymes factory behind the ericoid mycorrhizal symbiosis.</title>
        <authorList>
            <consortium name="DOE Joint Genome Institute"/>
            <person name="Martino E."/>
            <person name="Morin E."/>
            <person name="Grelet G."/>
            <person name="Kuo A."/>
            <person name="Kohler A."/>
            <person name="Daghino S."/>
            <person name="Barry K."/>
            <person name="Choi C."/>
            <person name="Cichocki N."/>
            <person name="Clum A."/>
            <person name="Copeland A."/>
            <person name="Hainaut M."/>
            <person name="Haridas S."/>
            <person name="Labutti K."/>
            <person name="Lindquist E."/>
            <person name="Lipzen A."/>
            <person name="Khouja H.-R."/>
            <person name="Murat C."/>
            <person name="Ohm R."/>
            <person name="Olson A."/>
            <person name="Spatafora J."/>
            <person name="Veneault-Fourrey C."/>
            <person name="Henrissat B."/>
            <person name="Grigoriev I."/>
            <person name="Martin F."/>
            <person name="Perotto S."/>
        </authorList>
    </citation>
    <scope>NUCLEOTIDE SEQUENCE [LARGE SCALE GENOMIC DNA]</scope>
    <source>
        <strain evidence="2 3">F</strain>
    </source>
</reference>
<evidence type="ECO:0000313" key="3">
    <source>
        <dbReference type="Proteomes" id="UP000235786"/>
    </source>
</evidence>
<dbReference type="Proteomes" id="UP000235786">
    <property type="component" value="Unassembled WGS sequence"/>
</dbReference>
<dbReference type="EMBL" id="KZ613941">
    <property type="protein sequence ID" value="PMD43938.1"/>
    <property type="molecule type" value="Genomic_DNA"/>
</dbReference>
<keyword evidence="1" id="KW-0812">Transmembrane</keyword>
<dbReference type="AlphaFoldDB" id="A0A2J6RZK3"/>
<protein>
    <submittedName>
        <fullName evidence="2">Uncharacterized protein</fullName>
    </submittedName>
</protein>
<keyword evidence="1" id="KW-0472">Membrane</keyword>
<accession>A0A2J6RZK3</accession>
<organism evidence="2 3">
    <name type="scientific">Hyaloscypha variabilis (strain UAMH 11265 / GT02V1 / F)</name>
    <name type="common">Meliniomyces variabilis</name>
    <dbReference type="NCBI Taxonomy" id="1149755"/>
    <lineage>
        <taxon>Eukaryota</taxon>
        <taxon>Fungi</taxon>
        <taxon>Dikarya</taxon>
        <taxon>Ascomycota</taxon>
        <taxon>Pezizomycotina</taxon>
        <taxon>Leotiomycetes</taxon>
        <taxon>Helotiales</taxon>
        <taxon>Hyaloscyphaceae</taxon>
        <taxon>Hyaloscypha</taxon>
        <taxon>Hyaloscypha variabilis</taxon>
    </lineage>
</organism>
<feature type="transmembrane region" description="Helical" evidence="1">
    <location>
        <begin position="340"/>
        <end position="362"/>
    </location>
</feature>
<name>A0A2J6RZK3_HYAVF</name>
<dbReference type="OrthoDB" id="5428890at2759"/>
<sequence length="382" mass="43350">MASHFPLSRVTTAQLQQLTGALWSWTICEECSGGKPCQTEDCPWQRSTILTRFFQTYKEITASYEAEVRVGQKPGLASHEDLMKIIEVLKLNPEVTREELLEKLFADRPARSDQERAVNIAVRVMMMVNCSTSRQSSVLLEHGSQQVPWKGDVPFSEFITSIFPKTDHPSIDQIKESLRATKLKKRAGIRFEPTDDLRDHLKLDRKRAVVEIFHHTAFLKEHLRLTRDQPRSMSVANSIKLGVLPRALAIEALATLQTILFPLTDAKSKALLLSLTSTTTQNFDTDVLRYDSSTIRDPIHPEAIPYHYFGSRLGDLYEELANPTPRGMEKWFERRSGPRYVIMATIVGVFLAIFFSMASLALGGYQAWVGYQQWQHPVPSTG</sequence>
<evidence type="ECO:0000313" key="2">
    <source>
        <dbReference type="EMBL" id="PMD43938.1"/>
    </source>
</evidence>
<evidence type="ECO:0000256" key="1">
    <source>
        <dbReference type="SAM" id="Phobius"/>
    </source>
</evidence>
<keyword evidence="1" id="KW-1133">Transmembrane helix</keyword>
<proteinExistence type="predicted"/>
<dbReference type="STRING" id="1149755.A0A2J6RZK3"/>
<gene>
    <name evidence="2" type="ORF">L207DRAFT_482583</name>
</gene>